<evidence type="ECO:0000256" key="8">
    <source>
        <dbReference type="ARBA" id="ARBA00023288"/>
    </source>
</evidence>
<dbReference type="GO" id="GO:0005886">
    <property type="term" value="C:plasma membrane"/>
    <property type="evidence" value="ECO:0007669"/>
    <property type="project" value="UniProtKB-SubCell"/>
</dbReference>
<reference evidence="11 12" key="1">
    <citation type="journal article" date="2023" name="Int. J. Mol. Sci.">
        <title>De Novo Assembly and Annotation of 11 Diverse Shrub Willow (Salix) Genomes Reveals Novel Gene Organization in Sex-Linked Regions.</title>
        <authorList>
            <person name="Hyden B."/>
            <person name="Feng K."/>
            <person name="Yates T.B."/>
            <person name="Jawdy S."/>
            <person name="Cereghino C."/>
            <person name="Smart L.B."/>
            <person name="Muchero W."/>
        </authorList>
    </citation>
    <scope>NUCLEOTIDE SEQUENCE [LARGE SCALE GENOMIC DNA]</scope>
    <source>
        <tissue evidence="11">Shoot tip</tissue>
    </source>
</reference>
<dbReference type="Gene3D" id="2.60.40.420">
    <property type="entry name" value="Cupredoxins - blue copper proteins"/>
    <property type="match status" value="1"/>
</dbReference>
<comment type="caution">
    <text evidence="11">The sequence shown here is derived from an EMBL/GenBank/DDBJ whole genome shotgun (WGS) entry which is preliminary data.</text>
</comment>
<accession>A0AAD6NVX0</accession>
<evidence type="ECO:0000313" key="11">
    <source>
        <dbReference type="EMBL" id="KAJ6406945.1"/>
    </source>
</evidence>
<evidence type="ECO:0000256" key="6">
    <source>
        <dbReference type="ARBA" id="ARBA00023157"/>
    </source>
</evidence>
<dbReference type="FunFam" id="2.60.40.420:FF:000069">
    <property type="entry name" value="Early nodulin-like protein 1"/>
    <property type="match status" value="1"/>
</dbReference>
<evidence type="ECO:0000313" key="12">
    <source>
        <dbReference type="Proteomes" id="UP001162972"/>
    </source>
</evidence>
<dbReference type="InterPro" id="IPR039391">
    <property type="entry name" value="Phytocyanin-like"/>
</dbReference>
<dbReference type="EMBL" id="JAPFFJ010000016">
    <property type="protein sequence ID" value="KAJ6406945.1"/>
    <property type="molecule type" value="Genomic_DNA"/>
</dbReference>
<sequence length="210" mass="22975">MLKFYLVATSHLFISSLSPPPKKEEERITICQMASRKAALFSSILIVSLFVTFTEAREIMVGGKNHSWKIPSSESDSLNKWAEASRFRVGDTLVWTYDPQKDSVLQVIKKDYESCNTSSPVATYRDGNTKVKLDKAGPYYFISGADGHCEQGQKLVTVVMSTRRQFIGISPAPSPVEFEGPAVAPTSTGGVNLRGSLGLVFGVLAGMILF</sequence>
<keyword evidence="2" id="KW-1003">Cell membrane</keyword>
<dbReference type="CDD" id="cd11019">
    <property type="entry name" value="OsENODL1_like"/>
    <property type="match status" value="1"/>
</dbReference>
<evidence type="ECO:0000256" key="3">
    <source>
        <dbReference type="ARBA" id="ARBA00022622"/>
    </source>
</evidence>
<dbReference type="Proteomes" id="UP001162972">
    <property type="component" value="Chromosome 6"/>
</dbReference>
<evidence type="ECO:0000256" key="4">
    <source>
        <dbReference type="ARBA" id="ARBA00022729"/>
    </source>
</evidence>
<evidence type="ECO:0000256" key="7">
    <source>
        <dbReference type="ARBA" id="ARBA00023180"/>
    </source>
</evidence>
<dbReference type="InterPro" id="IPR041846">
    <property type="entry name" value="ENL_dom"/>
</dbReference>
<evidence type="ECO:0000259" key="10">
    <source>
        <dbReference type="PROSITE" id="PS51485"/>
    </source>
</evidence>
<keyword evidence="7" id="KW-0325">Glycoprotein</keyword>
<name>A0AAD6NVX0_9ROSI</name>
<comment type="subcellular location">
    <subcellularLocation>
        <location evidence="1">Cell membrane</location>
        <topology evidence="1">Lipid-anchor</topology>
        <topology evidence="1">GPI-anchor</topology>
    </subcellularLocation>
</comment>
<dbReference type="PANTHER" id="PTHR33021">
    <property type="entry name" value="BLUE COPPER PROTEIN"/>
    <property type="match status" value="1"/>
</dbReference>
<evidence type="ECO:0000256" key="9">
    <source>
        <dbReference type="ARBA" id="ARBA00035011"/>
    </source>
</evidence>
<dbReference type="InterPro" id="IPR003245">
    <property type="entry name" value="Phytocyanin_dom"/>
</dbReference>
<dbReference type="SUPFAM" id="SSF49503">
    <property type="entry name" value="Cupredoxins"/>
    <property type="match status" value="1"/>
</dbReference>
<keyword evidence="5" id="KW-0472">Membrane</keyword>
<evidence type="ECO:0000256" key="1">
    <source>
        <dbReference type="ARBA" id="ARBA00004609"/>
    </source>
</evidence>
<dbReference type="PROSITE" id="PS51485">
    <property type="entry name" value="PHYTOCYANIN"/>
    <property type="match status" value="1"/>
</dbReference>
<keyword evidence="12" id="KW-1185">Reference proteome</keyword>
<dbReference type="InterPro" id="IPR008972">
    <property type="entry name" value="Cupredoxin"/>
</dbReference>
<protein>
    <recommendedName>
        <fullName evidence="10">Phytocyanin domain-containing protein</fullName>
    </recommendedName>
</protein>
<dbReference type="PANTHER" id="PTHR33021:SF531">
    <property type="entry name" value="EARLY NODULIN-LIKE PROTEIN 11"/>
    <property type="match status" value="1"/>
</dbReference>
<keyword evidence="3" id="KW-0336">GPI-anchor</keyword>
<dbReference type="Pfam" id="PF02298">
    <property type="entry name" value="Cu_bind_like"/>
    <property type="match status" value="1"/>
</dbReference>
<keyword evidence="8" id="KW-0449">Lipoprotein</keyword>
<proteinExistence type="inferred from homology"/>
<keyword evidence="4" id="KW-0732">Signal</keyword>
<organism evidence="11 12">
    <name type="scientific">Salix udensis</name>
    <dbReference type="NCBI Taxonomy" id="889485"/>
    <lineage>
        <taxon>Eukaryota</taxon>
        <taxon>Viridiplantae</taxon>
        <taxon>Streptophyta</taxon>
        <taxon>Embryophyta</taxon>
        <taxon>Tracheophyta</taxon>
        <taxon>Spermatophyta</taxon>
        <taxon>Magnoliopsida</taxon>
        <taxon>eudicotyledons</taxon>
        <taxon>Gunneridae</taxon>
        <taxon>Pentapetalae</taxon>
        <taxon>rosids</taxon>
        <taxon>fabids</taxon>
        <taxon>Malpighiales</taxon>
        <taxon>Salicaceae</taxon>
        <taxon>Saliceae</taxon>
        <taxon>Salix</taxon>
    </lineage>
</organism>
<feature type="domain" description="Phytocyanin" evidence="10">
    <location>
        <begin position="57"/>
        <end position="161"/>
    </location>
</feature>
<dbReference type="GO" id="GO:0098552">
    <property type="term" value="C:side of membrane"/>
    <property type="evidence" value="ECO:0007669"/>
    <property type="project" value="UniProtKB-KW"/>
</dbReference>
<dbReference type="AlphaFoldDB" id="A0AAD6NVX0"/>
<gene>
    <name evidence="11" type="ORF">OIU84_010455</name>
</gene>
<dbReference type="GO" id="GO:0009055">
    <property type="term" value="F:electron transfer activity"/>
    <property type="evidence" value="ECO:0007669"/>
    <property type="project" value="InterPro"/>
</dbReference>
<evidence type="ECO:0000256" key="5">
    <source>
        <dbReference type="ARBA" id="ARBA00023136"/>
    </source>
</evidence>
<keyword evidence="6" id="KW-1015">Disulfide bond</keyword>
<comment type="similarity">
    <text evidence="9">Belongs to the early nodulin-like (ENODL) family.</text>
</comment>
<evidence type="ECO:0000256" key="2">
    <source>
        <dbReference type="ARBA" id="ARBA00022475"/>
    </source>
</evidence>